<dbReference type="SMART" id="SM01260">
    <property type="entry name" value="LANC_like"/>
    <property type="match status" value="1"/>
</dbReference>
<dbReference type="Pfam" id="PF05147">
    <property type="entry name" value="LANC_like"/>
    <property type="match status" value="1"/>
</dbReference>
<organism evidence="3 4">
    <name type="scientific">Desmophyllum pertusum</name>
    <dbReference type="NCBI Taxonomy" id="174260"/>
    <lineage>
        <taxon>Eukaryota</taxon>
        <taxon>Metazoa</taxon>
        <taxon>Cnidaria</taxon>
        <taxon>Anthozoa</taxon>
        <taxon>Hexacorallia</taxon>
        <taxon>Scleractinia</taxon>
        <taxon>Caryophylliina</taxon>
        <taxon>Caryophylliidae</taxon>
        <taxon>Desmophyllum</taxon>
    </lineage>
</organism>
<dbReference type="PANTHER" id="PTHR12736:SF21">
    <property type="entry name" value="LANC-LIKE PROTEIN 2"/>
    <property type="match status" value="1"/>
</dbReference>
<sequence>MSSSERRYFENRFEDYDGRTSLQSPDGKIVEPYYSRIRAETHKLLKQCEEGFEHSRDDHDCSVYTGAGGMALLYMHLSETLFKDDETQKQQYLKNALKILEHSQHGLKGKRMTFICGDPGVLSMLVVLYSKLGQDAKSETCLSKLLSLSDHVCGGDPSLPDEVLYGRAGYLFSLLFVQQHLGAEKINLGIINQVCQAILDSGERLSKHERNRMPLMYTWHDKHYVGAAHGIVGIIYMLLQTLPAQSVQSNLRSIEECVEFLVSEQFPSGNFPSSLENGTDKLIHWCHGAPGAVHLMVKAYQVFGKDKYLSTALKCGEVVWSHGLLKKGYGICHGVAGNAYAFLCLFKQTGDPKYLHRAMKFAEWCFDYGKHGCRTPDRPYSLFEGMAGTVYFLTDILDPKSSKFPAFEI</sequence>
<comment type="caution">
    <text evidence="3">The sequence shown here is derived from an EMBL/GenBank/DDBJ whole genome shotgun (WGS) entry which is preliminary data.</text>
</comment>
<keyword evidence="2" id="KW-0479">Metal-binding</keyword>
<reference evidence="3" key="1">
    <citation type="submission" date="2023-01" db="EMBL/GenBank/DDBJ databases">
        <title>Genome assembly of the deep-sea coral Lophelia pertusa.</title>
        <authorList>
            <person name="Herrera S."/>
            <person name="Cordes E."/>
        </authorList>
    </citation>
    <scope>NUCLEOTIDE SEQUENCE</scope>
    <source>
        <strain evidence="3">USNM1676648</strain>
        <tissue evidence="3">Polyp</tissue>
    </source>
</reference>
<dbReference type="Gene3D" id="1.50.10.10">
    <property type="match status" value="1"/>
</dbReference>
<keyword evidence="4" id="KW-1185">Reference proteome</keyword>
<comment type="similarity">
    <text evidence="1">Belongs to the LanC-like protein family.</text>
</comment>
<evidence type="ECO:0000313" key="3">
    <source>
        <dbReference type="EMBL" id="KAJ7391953.1"/>
    </source>
</evidence>
<evidence type="ECO:0000256" key="2">
    <source>
        <dbReference type="PIRSR" id="PIRSR607822-1"/>
    </source>
</evidence>
<dbReference type="GO" id="GO:0046872">
    <property type="term" value="F:metal ion binding"/>
    <property type="evidence" value="ECO:0007669"/>
    <property type="project" value="UniProtKB-KW"/>
</dbReference>
<dbReference type="InterPro" id="IPR012341">
    <property type="entry name" value="6hp_glycosidase-like_sf"/>
</dbReference>
<feature type="binding site" evidence="2">
    <location>
        <position position="332"/>
    </location>
    <ligand>
        <name>Zn(2+)</name>
        <dbReference type="ChEBI" id="CHEBI:29105"/>
    </ligand>
</feature>
<dbReference type="GO" id="GO:0031179">
    <property type="term" value="P:peptide modification"/>
    <property type="evidence" value="ECO:0007669"/>
    <property type="project" value="InterPro"/>
</dbReference>
<dbReference type="PRINTS" id="PR01951">
    <property type="entry name" value="LANCEUKARYTE"/>
</dbReference>
<keyword evidence="2" id="KW-0862">Zinc</keyword>
<accession>A0A9X0A1W9</accession>
<protein>
    <submittedName>
        <fullName evidence="3">Glutathione S-transferase lancl1</fullName>
    </submittedName>
</protein>
<dbReference type="PRINTS" id="PR01950">
    <property type="entry name" value="LANCSUPER"/>
</dbReference>
<gene>
    <name evidence="3" type="primary">LANCL1</name>
    <name evidence="3" type="ORF">OS493_016260</name>
</gene>
<name>A0A9X0A1W9_9CNID</name>
<feature type="binding site" evidence="2">
    <location>
        <position position="333"/>
    </location>
    <ligand>
        <name>Zn(2+)</name>
        <dbReference type="ChEBI" id="CHEBI:29105"/>
    </ligand>
</feature>
<dbReference type="InterPro" id="IPR020464">
    <property type="entry name" value="LanC-like_prot_euk"/>
</dbReference>
<dbReference type="CDD" id="cd04794">
    <property type="entry name" value="euk_LANCL"/>
    <property type="match status" value="1"/>
</dbReference>
<dbReference type="AlphaFoldDB" id="A0A9X0A1W9"/>
<dbReference type="PANTHER" id="PTHR12736">
    <property type="entry name" value="LANC-LIKE PROTEIN"/>
    <property type="match status" value="1"/>
</dbReference>
<proteinExistence type="inferred from homology"/>
<dbReference type="GO" id="GO:0005886">
    <property type="term" value="C:plasma membrane"/>
    <property type="evidence" value="ECO:0007669"/>
    <property type="project" value="TreeGrafter"/>
</dbReference>
<evidence type="ECO:0000313" key="4">
    <source>
        <dbReference type="Proteomes" id="UP001163046"/>
    </source>
</evidence>
<evidence type="ECO:0000256" key="1">
    <source>
        <dbReference type="ARBA" id="ARBA00007179"/>
    </source>
</evidence>
<dbReference type="OrthoDB" id="10257263at2759"/>
<dbReference type="SUPFAM" id="SSF158745">
    <property type="entry name" value="LanC-like"/>
    <property type="match status" value="1"/>
</dbReference>
<dbReference type="GO" id="GO:0005975">
    <property type="term" value="P:carbohydrate metabolic process"/>
    <property type="evidence" value="ECO:0007669"/>
    <property type="project" value="InterPro"/>
</dbReference>
<feature type="binding site" evidence="2">
    <location>
        <position position="286"/>
    </location>
    <ligand>
        <name>Zn(2+)</name>
        <dbReference type="ChEBI" id="CHEBI:29105"/>
    </ligand>
</feature>
<dbReference type="InterPro" id="IPR007822">
    <property type="entry name" value="LANC-like"/>
</dbReference>
<dbReference type="EMBL" id="MU825404">
    <property type="protein sequence ID" value="KAJ7391953.1"/>
    <property type="molecule type" value="Genomic_DNA"/>
</dbReference>
<dbReference type="Proteomes" id="UP001163046">
    <property type="component" value="Unassembled WGS sequence"/>
</dbReference>